<evidence type="ECO:0000256" key="1">
    <source>
        <dbReference type="SAM" id="Phobius"/>
    </source>
</evidence>
<name>A0ABU8HBM6_9BACI</name>
<keyword evidence="1" id="KW-0812">Transmembrane</keyword>
<keyword evidence="1" id="KW-0472">Membrane</keyword>
<keyword evidence="3" id="KW-1185">Reference proteome</keyword>
<gene>
    <name evidence="2" type="ORF">WAK64_06040</name>
</gene>
<sequence length="73" mass="7732">MLILVPILIVTALFIFISIKKTTSGIKIMLLGLHVTVIGGIIAMDDQSSLGGFEFIIILVGLGVAFIGIFKGE</sequence>
<feature type="transmembrane region" description="Helical" evidence="1">
    <location>
        <begin position="51"/>
        <end position="70"/>
    </location>
</feature>
<reference evidence="2 3" key="1">
    <citation type="journal article" date="2018" name="J. Microbiol.">
        <title>Bacillus spongiae sp. nov., isolated from sponge of Jeju Island.</title>
        <authorList>
            <person name="Lee G.E."/>
            <person name="Im W.T."/>
            <person name="Park J.S."/>
        </authorList>
    </citation>
    <scope>NUCLEOTIDE SEQUENCE [LARGE SCALE GENOMIC DNA]</scope>
    <source>
        <strain evidence="2 3">135PIL107-10</strain>
    </source>
</reference>
<protein>
    <submittedName>
        <fullName evidence="2">Uncharacterized protein</fullName>
    </submittedName>
</protein>
<keyword evidence="1" id="KW-1133">Transmembrane helix</keyword>
<dbReference type="EMBL" id="JBBAXC010000004">
    <property type="protein sequence ID" value="MEI5906616.1"/>
    <property type="molecule type" value="Genomic_DNA"/>
</dbReference>
<organism evidence="2 3">
    <name type="scientific">Bacillus spongiae</name>
    <dbReference type="NCBI Taxonomy" id="2683610"/>
    <lineage>
        <taxon>Bacteria</taxon>
        <taxon>Bacillati</taxon>
        <taxon>Bacillota</taxon>
        <taxon>Bacilli</taxon>
        <taxon>Bacillales</taxon>
        <taxon>Bacillaceae</taxon>
        <taxon>Bacillus</taxon>
    </lineage>
</organism>
<proteinExistence type="predicted"/>
<feature type="transmembrane region" description="Helical" evidence="1">
    <location>
        <begin position="28"/>
        <end position="44"/>
    </location>
</feature>
<dbReference type="RefSeq" id="WP_336586054.1">
    <property type="nucleotide sequence ID" value="NZ_JBBAXC010000004.1"/>
</dbReference>
<dbReference type="Proteomes" id="UP001312865">
    <property type="component" value="Unassembled WGS sequence"/>
</dbReference>
<comment type="caution">
    <text evidence="2">The sequence shown here is derived from an EMBL/GenBank/DDBJ whole genome shotgun (WGS) entry which is preliminary data.</text>
</comment>
<evidence type="ECO:0000313" key="3">
    <source>
        <dbReference type="Proteomes" id="UP001312865"/>
    </source>
</evidence>
<evidence type="ECO:0000313" key="2">
    <source>
        <dbReference type="EMBL" id="MEI5906616.1"/>
    </source>
</evidence>
<accession>A0ABU8HBM6</accession>